<evidence type="ECO:0000256" key="5">
    <source>
        <dbReference type="ARBA" id="ARBA00022723"/>
    </source>
</evidence>
<keyword evidence="5" id="KW-0479">Metal-binding</keyword>
<dbReference type="Pfam" id="PF01485">
    <property type="entry name" value="IBR"/>
    <property type="match status" value="1"/>
</dbReference>
<comment type="catalytic activity">
    <reaction evidence="1">
        <text>[E2 ubiquitin-conjugating enzyme]-S-ubiquitinyl-L-cysteine + [acceptor protein]-L-lysine = [E2 ubiquitin-conjugating enzyme]-L-cysteine + [acceptor protein]-N(6)-ubiquitinyl-L-lysine.</text>
        <dbReference type="EC" id="2.3.2.31"/>
    </reaction>
</comment>
<dbReference type="EMBL" id="JAOAOG010000327">
    <property type="protein sequence ID" value="KAJ6228502.1"/>
    <property type="molecule type" value="Genomic_DNA"/>
</dbReference>
<dbReference type="SMART" id="SM00647">
    <property type="entry name" value="IBR"/>
    <property type="match status" value="2"/>
</dbReference>
<evidence type="ECO:0000256" key="2">
    <source>
        <dbReference type="ARBA" id="ARBA00004906"/>
    </source>
</evidence>
<dbReference type="PROSITE" id="PS50089">
    <property type="entry name" value="ZF_RING_2"/>
    <property type="match status" value="1"/>
</dbReference>
<accession>A0ABQ8X7E8</accession>
<evidence type="ECO:0000256" key="3">
    <source>
        <dbReference type="ARBA" id="ARBA00012251"/>
    </source>
</evidence>
<keyword evidence="14" id="KW-1185">Reference proteome</keyword>
<keyword evidence="9" id="KW-0862">Zinc</keyword>
<keyword evidence="6" id="KW-0677">Repeat</keyword>
<dbReference type="InterPro" id="IPR031127">
    <property type="entry name" value="E3_UB_ligase_RBR"/>
</dbReference>
<dbReference type="EC" id="2.3.2.31" evidence="3"/>
<evidence type="ECO:0000259" key="11">
    <source>
        <dbReference type="PROSITE" id="PS50089"/>
    </source>
</evidence>
<feature type="domain" description="RING-type" evidence="12">
    <location>
        <begin position="137"/>
        <end position="350"/>
    </location>
</feature>
<comment type="pathway">
    <text evidence="2">Protein modification; protein ubiquitination.</text>
</comment>
<dbReference type="Gene3D" id="1.20.120.1750">
    <property type="match status" value="1"/>
</dbReference>
<keyword evidence="8" id="KW-0833">Ubl conjugation pathway</keyword>
<dbReference type="InterPro" id="IPR044066">
    <property type="entry name" value="TRIAD_supradom"/>
</dbReference>
<keyword evidence="4" id="KW-0808">Transferase</keyword>
<dbReference type="CDD" id="cd20356">
    <property type="entry name" value="Rcat_RBR_HHARI-like"/>
    <property type="match status" value="1"/>
</dbReference>
<evidence type="ECO:0000256" key="8">
    <source>
        <dbReference type="ARBA" id="ARBA00022786"/>
    </source>
</evidence>
<evidence type="ECO:0000313" key="14">
    <source>
        <dbReference type="Proteomes" id="UP001150062"/>
    </source>
</evidence>
<evidence type="ECO:0000256" key="1">
    <source>
        <dbReference type="ARBA" id="ARBA00001798"/>
    </source>
</evidence>
<dbReference type="InterPro" id="IPR001841">
    <property type="entry name" value="Znf_RING"/>
</dbReference>
<dbReference type="Gene3D" id="3.30.40.10">
    <property type="entry name" value="Zinc/RING finger domain, C3HC4 (zinc finger)"/>
    <property type="match status" value="1"/>
</dbReference>
<sequence length="538" mass="62884">MTLVQIPIVDKPIDKPIELDIQKLLKLPMEKKEQENEKGNETEIDNDLDDLYIWPNIVDIIREKKTEKYFLAYIHDIEALCEELNLDFEIGEILVDYYNGDLEKIKINWTRMKRATMKETKINQMFFQERKKDYYGKHRKCTICYTPQRGKKRHSLGCRHFFCKKCWNAYVNSRSQQGKVGCIGCMSYKCSRRASDRFLLNVVTNKVFYNYKLRLVKKYISNSNKFCLCPSPSCGQLCSLEANIVFGSDALCACGHRFCFKCHGECHSPLSCEQVQRWEKDNNFNSATKEWILQHTKPCPKCNNLIEKNGGCNHMTCRKEGNGCGYEFCWVCLKEWKEHGSNWYECKFFDEKLHNKNRKDNSEQALESLMGPLKIFNKYDDFLKKIKNLISENNKQESLKKSTITKSTTKIIEIKTESSTLSSSTTKTTTTKTIKTITTSIDKPIFSIQFPALKEIALDTLLVSYSLLKWNSIYLFNVIDKSQKSYSTLKESEQALEEISLTLFDLIQTEELSKKMLEIWDISFSLKSQITDFYQQFK</sequence>
<evidence type="ECO:0000313" key="13">
    <source>
        <dbReference type="EMBL" id="KAJ6228502.1"/>
    </source>
</evidence>
<protein>
    <recommendedName>
        <fullName evidence="3">RBR-type E3 ubiquitin transferase</fullName>
        <ecNumber evidence="3">2.3.2.31</ecNumber>
    </recommendedName>
</protein>
<reference evidence="13" key="1">
    <citation type="submission" date="2022-08" db="EMBL/GenBank/DDBJ databases">
        <title>Novel sulfate-reducing endosymbionts in the free-living metamonad Anaeramoeba.</title>
        <authorList>
            <person name="Jerlstrom-Hultqvist J."/>
            <person name="Cepicka I."/>
            <person name="Gallot-Lavallee L."/>
            <person name="Salas-Leiva D."/>
            <person name="Curtis B.A."/>
            <person name="Zahonova K."/>
            <person name="Pipaliya S."/>
            <person name="Dacks J."/>
            <person name="Roger A.J."/>
        </authorList>
    </citation>
    <scope>NUCLEOTIDE SEQUENCE</scope>
    <source>
        <strain evidence="13">Schooner1</strain>
    </source>
</reference>
<dbReference type="PROSITE" id="PS51873">
    <property type="entry name" value="TRIAD"/>
    <property type="match status" value="1"/>
</dbReference>
<comment type="caution">
    <text evidence="13">The sequence shown here is derived from an EMBL/GenBank/DDBJ whole genome shotgun (WGS) entry which is preliminary data.</text>
</comment>
<dbReference type="PANTHER" id="PTHR11685">
    <property type="entry name" value="RBR FAMILY RING FINGER AND IBR DOMAIN-CONTAINING"/>
    <property type="match status" value="1"/>
</dbReference>
<dbReference type="Pfam" id="PF22605">
    <property type="entry name" value="IBR_2"/>
    <property type="match status" value="1"/>
</dbReference>
<dbReference type="InterPro" id="IPR054694">
    <property type="entry name" value="Parkin-like_IBR"/>
</dbReference>
<dbReference type="InterPro" id="IPR002867">
    <property type="entry name" value="IBR_dom"/>
</dbReference>
<proteinExistence type="predicted"/>
<dbReference type="SUPFAM" id="SSF57850">
    <property type="entry name" value="RING/U-box"/>
    <property type="match status" value="3"/>
</dbReference>
<dbReference type="Proteomes" id="UP001150062">
    <property type="component" value="Unassembled WGS sequence"/>
</dbReference>
<organism evidence="13 14">
    <name type="scientific">Anaeramoeba flamelloides</name>
    <dbReference type="NCBI Taxonomy" id="1746091"/>
    <lineage>
        <taxon>Eukaryota</taxon>
        <taxon>Metamonada</taxon>
        <taxon>Anaeramoebidae</taxon>
        <taxon>Anaeramoeba</taxon>
    </lineage>
</organism>
<evidence type="ECO:0000259" key="12">
    <source>
        <dbReference type="PROSITE" id="PS51873"/>
    </source>
</evidence>
<dbReference type="InterPro" id="IPR013083">
    <property type="entry name" value="Znf_RING/FYVE/PHD"/>
</dbReference>
<evidence type="ECO:0000256" key="4">
    <source>
        <dbReference type="ARBA" id="ARBA00022679"/>
    </source>
</evidence>
<gene>
    <name evidence="13" type="ORF">M0813_08854</name>
</gene>
<keyword evidence="7 10" id="KW-0863">Zinc-finger</keyword>
<evidence type="ECO:0000256" key="6">
    <source>
        <dbReference type="ARBA" id="ARBA00022737"/>
    </source>
</evidence>
<feature type="domain" description="RING-type" evidence="11">
    <location>
        <begin position="141"/>
        <end position="185"/>
    </location>
</feature>
<evidence type="ECO:0000256" key="9">
    <source>
        <dbReference type="ARBA" id="ARBA00022833"/>
    </source>
</evidence>
<evidence type="ECO:0000256" key="7">
    <source>
        <dbReference type="ARBA" id="ARBA00022771"/>
    </source>
</evidence>
<evidence type="ECO:0000256" key="10">
    <source>
        <dbReference type="PROSITE-ProRule" id="PRU00175"/>
    </source>
</evidence>
<name>A0ABQ8X7E8_9EUKA</name>